<evidence type="ECO:0000259" key="2">
    <source>
        <dbReference type="SMART" id="SM00899"/>
    </source>
</evidence>
<dbReference type="SUPFAM" id="SSF50037">
    <property type="entry name" value="C-terminal domain of transcriptional repressors"/>
    <property type="match status" value="1"/>
</dbReference>
<keyword evidence="4" id="KW-1185">Reference proteome</keyword>
<protein>
    <submittedName>
        <fullName evidence="3">Ferrous iron transport protein A</fullName>
    </submittedName>
</protein>
<reference evidence="3 4" key="1">
    <citation type="submission" date="2021-03" db="EMBL/GenBank/DDBJ databases">
        <title>Genomic Encyclopedia of Type Strains, Phase IV (KMG-IV): sequencing the most valuable type-strain genomes for metagenomic binning, comparative biology and taxonomic classification.</title>
        <authorList>
            <person name="Goeker M."/>
        </authorList>
    </citation>
    <scope>NUCLEOTIDE SEQUENCE [LARGE SCALE GENOMIC DNA]</scope>
    <source>
        <strain evidence="3 4">DSM 1289</strain>
    </source>
</reference>
<keyword evidence="1" id="KW-0408">Iron</keyword>
<feature type="domain" description="Ferrous iron transporter FeoA-like" evidence="2">
    <location>
        <begin position="2"/>
        <end position="70"/>
    </location>
</feature>
<gene>
    <name evidence="3" type="ORF">J2Z43_000605</name>
</gene>
<dbReference type="PANTHER" id="PTHR43151:SF1">
    <property type="entry name" value="SSR2333 PROTEIN"/>
    <property type="match status" value="1"/>
</dbReference>
<accession>A0ABS4E8E0</accession>
<dbReference type="Gene3D" id="2.30.30.90">
    <property type="match status" value="1"/>
</dbReference>
<dbReference type="InterPro" id="IPR007167">
    <property type="entry name" value="Fe-transptr_FeoA-like"/>
</dbReference>
<organism evidence="3 4">
    <name type="scientific">Metaclostridioides mangenotii</name>
    <dbReference type="NCBI Taxonomy" id="1540"/>
    <lineage>
        <taxon>Bacteria</taxon>
        <taxon>Bacillati</taxon>
        <taxon>Bacillota</taxon>
        <taxon>Clostridia</taxon>
        <taxon>Peptostreptococcales</taxon>
        <taxon>Peptostreptococcaceae</taxon>
        <taxon>Metaclostridioides</taxon>
    </lineage>
</organism>
<comment type="caution">
    <text evidence="3">The sequence shown here is derived from an EMBL/GenBank/DDBJ whole genome shotgun (WGS) entry which is preliminary data.</text>
</comment>
<dbReference type="RefSeq" id="WP_024620152.1">
    <property type="nucleotide sequence ID" value="NZ_BAAACS010000017.1"/>
</dbReference>
<dbReference type="Pfam" id="PF04023">
    <property type="entry name" value="FeoA"/>
    <property type="match status" value="1"/>
</dbReference>
<dbReference type="InterPro" id="IPR008988">
    <property type="entry name" value="Transcriptional_repressor_C"/>
</dbReference>
<dbReference type="InterPro" id="IPR053184">
    <property type="entry name" value="FeoA-like"/>
</dbReference>
<dbReference type="EMBL" id="JAGGJX010000001">
    <property type="protein sequence ID" value="MBP1854215.1"/>
    <property type="molecule type" value="Genomic_DNA"/>
</dbReference>
<dbReference type="PANTHER" id="PTHR43151">
    <property type="entry name" value="FEOA FAMILY PROTEIN"/>
    <property type="match status" value="1"/>
</dbReference>
<sequence>MMPLTMLRSGETFSVKKITGKDEIKHHLENLGFTVGTEVTVVAENAGGIILNVKGSRIAINKSMAKRIMI</sequence>
<evidence type="ECO:0000313" key="3">
    <source>
        <dbReference type="EMBL" id="MBP1854215.1"/>
    </source>
</evidence>
<dbReference type="InterPro" id="IPR038157">
    <property type="entry name" value="FeoA_core_dom"/>
</dbReference>
<dbReference type="Proteomes" id="UP000767291">
    <property type="component" value="Unassembled WGS sequence"/>
</dbReference>
<evidence type="ECO:0000256" key="1">
    <source>
        <dbReference type="ARBA" id="ARBA00023004"/>
    </source>
</evidence>
<name>A0ABS4E8E0_9FIRM</name>
<evidence type="ECO:0000313" key="4">
    <source>
        <dbReference type="Proteomes" id="UP000767291"/>
    </source>
</evidence>
<dbReference type="SMART" id="SM00899">
    <property type="entry name" value="FeoA"/>
    <property type="match status" value="1"/>
</dbReference>
<proteinExistence type="predicted"/>